<sequence length="124" mass="13525">MAANNDTEPDTSISGLCRTLKSDSLSTFSSSKSSSSSSISFSAGSVPVWLNRLQLLARLEHQVGPTIFFLFVFESRDQAAKPVRENALGLFQEFELAFEHGGLRVHTESRGMRRVRGGVGSDES</sequence>
<keyword evidence="2" id="KW-1185">Reference proteome</keyword>
<organism evidence="1 2">
    <name type="scientific">Malus baccata</name>
    <name type="common">Siberian crab apple</name>
    <name type="synonym">Pyrus baccata</name>
    <dbReference type="NCBI Taxonomy" id="106549"/>
    <lineage>
        <taxon>Eukaryota</taxon>
        <taxon>Viridiplantae</taxon>
        <taxon>Streptophyta</taxon>
        <taxon>Embryophyta</taxon>
        <taxon>Tracheophyta</taxon>
        <taxon>Spermatophyta</taxon>
        <taxon>Magnoliopsida</taxon>
        <taxon>eudicotyledons</taxon>
        <taxon>Gunneridae</taxon>
        <taxon>Pentapetalae</taxon>
        <taxon>rosids</taxon>
        <taxon>fabids</taxon>
        <taxon>Rosales</taxon>
        <taxon>Rosaceae</taxon>
        <taxon>Amygdaloideae</taxon>
        <taxon>Maleae</taxon>
        <taxon>Malus</taxon>
    </lineage>
</organism>
<protein>
    <submittedName>
        <fullName evidence="1">Uncharacterized protein</fullName>
    </submittedName>
</protein>
<proteinExistence type="predicted"/>
<name>A0A540MEL4_MALBA</name>
<accession>A0A540MEL4</accession>
<comment type="caution">
    <text evidence="1">The sequence shown here is derived from an EMBL/GenBank/DDBJ whole genome shotgun (WGS) entry which is preliminary data.</text>
</comment>
<dbReference type="EMBL" id="VIEB01000278">
    <property type="protein sequence ID" value="TQD97187.1"/>
    <property type="molecule type" value="Genomic_DNA"/>
</dbReference>
<dbReference type="Proteomes" id="UP000315295">
    <property type="component" value="Unassembled WGS sequence"/>
</dbReference>
<gene>
    <name evidence="1" type="ORF">C1H46_017276</name>
</gene>
<reference evidence="1 2" key="1">
    <citation type="journal article" date="2019" name="G3 (Bethesda)">
        <title>Sequencing of a Wild Apple (Malus baccata) Genome Unravels the Differences Between Cultivated and Wild Apple Species Regarding Disease Resistance and Cold Tolerance.</title>
        <authorList>
            <person name="Chen X."/>
        </authorList>
    </citation>
    <scope>NUCLEOTIDE SEQUENCE [LARGE SCALE GENOMIC DNA]</scope>
    <source>
        <strain evidence="2">cv. Shandingzi</strain>
        <tissue evidence="1">Leaves</tissue>
    </source>
</reference>
<evidence type="ECO:0000313" key="2">
    <source>
        <dbReference type="Proteomes" id="UP000315295"/>
    </source>
</evidence>
<dbReference type="AlphaFoldDB" id="A0A540MEL4"/>
<evidence type="ECO:0000313" key="1">
    <source>
        <dbReference type="EMBL" id="TQD97187.1"/>
    </source>
</evidence>